<evidence type="ECO:0000313" key="1">
    <source>
        <dbReference type="EMBL" id="KAG0518135.1"/>
    </source>
</evidence>
<accession>A0A921QBV4</accession>
<dbReference type="AlphaFoldDB" id="A0A921QBV4"/>
<organism evidence="1 2">
    <name type="scientific">Sorghum bicolor</name>
    <name type="common">Sorghum</name>
    <name type="synonym">Sorghum vulgare</name>
    <dbReference type="NCBI Taxonomy" id="4558"/>
    <lineage>
        <taxon>Eukaryota</taxon>
        <taxon>Viridiplantae</taxon>
        <taxon>Streptophyta</taxon>
        <taxon>Embryophyta</taxon>
        <taxon>Tracheophyta</taxon>
        <taxon>Spermatophyta</taxon>
        <taxon>Magnoliopsida</taxon>
        <taxon>Liliopsida</taxon>
        <taxon>Poales</taxon>
        <taxon>Poaceae</taxon>
        <taxon>PACMAD clade</taxon>
        <taxon>Panicoideae</taxon>
        <taxon>Andropogonodae</taxon>
        <taxon>Andropogoneae</taxon>
        <taxon>Sorghinae</taxon>
        <taxon>Sorghum</taxon>
    </lineage>
</organism>
<reference evidence="1" key="2">
    <citation type="submission" date="2020-10" db="EMBL/GenBank/DDBJ databases">
        <authorList>
            <person name="Cooper E.A."/>
            <person name="Brenton Z.W."/>
            <person name="Flinn B.S."/>
            <person name="Jenkins J."/>
            <person name="Shu S."/>
            <person name="Flowers D."/>
            <person name="Luo F."/>
            <person name="Wang Y."/>
            <person name="Xia P."/>
            <person name="Barry K."/>
            <person name="Daum C."/>
            <person name="Lipzen A."/>
            <person name="Yoshinaga Y."/>
            <person name="Schmutz J."/>
            <person name="Saski C."/>
            <person name="Vermerris W."/>
            <person name="Kresovich S."/>
        </authorList>
    </citation>
    <scope>NUCLEOTIDE SEQUENCE</scope>
</reference>
<dbReference type="EMBL" id="CM027688">
    <property type="protein sequence ID" value="KAG0518135.1"/>
    <property type="molecule type" value="Genomic_DNA"/>
</dbReference>
<sequence length="95" mass="10083">MVSGLDHGRRSGFPILHGGRGGWLEDDSDVEQGSAGRRIAVRLLCSSREGALWFLIGGSAMPRGCCVQAGRERYGGYRLQCGPGVSFLGAVISMI</sequence>
<protein>
    <submittedName>
        <fullName evidence="1">Uncharacterized protein</fullName>
    </submittedName>
</protein>
<dbReference type="Proteomes" id="UP000807115">
    <property type="component" value="Chromosome 9"/>
</dbReference>
<name>A0A921QBV4_SORBI</name>
<comment type="caution">
    <text evidence="1">The sequence shown here is derived from an EMBL/GenBank/DDBJ whole genome shotgun (WGS) entry which is preliminary data.</text>
</comment>
<gene>
    <name evidence="1" type="ORF">BDA96_09G149300</name>
</gene>
<evidence type="ECO:0000313" key="2">
    <source>
        <dbReference type="Proteomes" id="UP000807115"/>
    </source>
</evidence>
<proteinExistence type="predicted"/>
<reference evidence="1" key="1">
    <citation type="journal article" date="2019" name="BMC Genomics">
        <title>A new reference genome for Sorghum bicolor reveals high levels of sequence similarity between sweet and grain genotypes: implications for the genetics of sugar metabolism.</title>
        <authorList>
            <person name="Cooper E.A."/>
            <person name="Brenton Z.W."/>
            <person name="Flinn B.S."/>
            <person name="Jenkins J."/>
            <person name="Shu S."/>
            <person name="Flowers D."/>
            <person name="Luo F."/>
            <person name="Wang Y."/>
            <person name="Xia P."/>
            <person name="Barry K."/>
            <person name="Daum C."/>
            <person name="Lipzen A."/>
            <person name="Yoshinaga Y."/>
            <person name="Schmutz J."/>
            <person name="Saski C."/>
            <person name="Vermerris W."/>
            <person name="Kresovich S."/>
        </authorList>
    </citation>
    <scope>NUCLEOTIDE SEQUENCE</scope>
</reference>